<dbReference type="CDD" id="cd12148">
    <property type="entry name" value="fungal_TF_MHR"/>
    <property type="match status" value="1"/>
</dbReference>
<keyword evidence="3" id="KW-0539">Nucleus</keyword>
<dbReference type="GO" id="GO:0006351">
    <property type="term" value="P:DNA-templated transcription"/>
    <property type="evidence" value="ECO:0007669"/>
    <property type="project" value="InterPro"/>
</dbReference>
<dbReference type="PANTHER" id="PTHR31001">
    <property type="entry name" value="UNCHARACTERIZED TRANSCRIPTIONAL REGULATORY PROTEIN"/>
    <property type="match status" value="1"/>
</dbReference>
<dbReference type="EMBL" id="NPIC01000001">
    <property type="protein sequence ID" value="RDL41217.1"/>
    <property type="molecule type" value="Genomic_DNA"/>
</dbReference>
<dbReference type="Gene3D" id="4.10.240.10">
    <property type="entry name" value="Zn(2)-C6 fungal-type DNA-binding domain"/>
    <property type="match status" value="1"/>
</dbReference>
<dbReference type="GO" id="GO:0005634">
    <property type="term" value="C:nucleus"/>
    <property type="evidence" value="ECO:0007669"/>
    <property type="project" value="UniProtKB-SubCell"/>
</dbReference>
<evidence type="ECO:0000313" key="6">
    <source>
        <dbReference type="EMBL" id="RDL41217.1"/>
    </source>
</evidence>
<comment type="caution">
    <text evidence="6">The sequence shown here is derived from an EMBL/GenBank/DDBJ whole genome shotgun (WGS) entry which is preliminary data.</text>
</comment>
<evidence type="ECO:0000256" key="2">
    <source>
        <dbReference type="ARBA" id="ARBA00022723"/>
    </source>
</evidence>
<keyword evidence="2" id="KW-0479">Metal-binding</keyword>
<dbReference type="GO" id="GO:0008270">
    <property type="term" value="F:zinc ion binding"/>
    <property type="evidence" value="ECO:0007669"/>
    <property type="project" value="InterPro"/>
</dbReference>
<dbReference type="PROSITE" id="PS00463">
    <property type="entry name" value="ZN2_CY6_FUNGAL_1"/>
    <property type="match status" value="1"/>
</dbReference>
<dbReference type="AlphaFoldDB" id="A0A370U0C3"/>
<protein>
    <recommendedName>
        <fullName evidence="5">Zn(2)-C6 fungal-type domain-containing protein</fullName>
    </recommendedName>
</protein>
<dbReference type="SMART" id="SM00906">
    <property type="entry name" value="Fungal_trans"/>
    <property type="match status" value="1"/>
</dbReference>
<proteinExistence type="predicted"/>
<dbReference type="Proteomes" id="UP000254866">
    <property type="component" value="Unassembled WGS sequence"/>
</dbReference>
<dbReference type="STRING" id="2656787.A0A370U0C3"/>
<evidence type="ECO:0000259" key="5">
    <source>
        <dbReference type="PROSITE" id="PS50048"/>
    </source>
</evidence>
<dbReference type="InterPro" id="IPR001138">
    <property type="entry name" value="Zn2Cys6_DnaBD"/>
</dbReference>
<dbReference type="CDD" id="cd00067">
    <property type="entry name" value="GAL4"/>
    <property type="match status" value="1"/>
</dbReference>
<dbReference type="InterPro" id="IPR050613">
    <property type="entry name" value="Sec_Metabolite_Reg"/>
</dbReference>
<feature type="region of interest" description="Disordered" evidence="4">
    <location>
        <begin position="147"/>
        <end position="170"/>
    </location>
</feature>
<dbReference type="Pfam" id="PF00172">
    <property type="entry name" value="Zn_clus"/>
    <property type="match status" value="1"/>
</dbReference>
<accession>A0A370U0C3</accession>
<dbReference type="SMART" id="SM00066">
    <property type="entry name" value="GAL4"/>
    <property type="match status" value="1"/>
</dbReference>
<feature type="region of interest" description="Disordered" evidence="4">
    <location>
        <begin position="621"/>
        <end position="644"/>
    </location>
</feature>
<dbReference type="GeneID" id="43594045"/>
<dbReference type="PROSITE" id="PS50048">
    <property type="entry name" value="ZN2_CY6_FUNGAL_2"/>
    <property type="match status" value="1"/>
</dbReference>
<evidence type="ECO:0000313" key="7">
    <source>
        <dbReference type="Proteomes" id="UP000254866"/>
    </source>
</evidence>
<keyword evidence="7" id="KW-1185">Reference proteome</keyword>
<evidence type="ECO:0000256" key="1">
    <source>
        <dbReference type="ARBA" id="ARBA00004123"/>
    </source>
</evidence>
<gene>
    <name evidence="6" type="ORF">BP5553_01196</name>
</gene>
<name>A0A370U0C3_9HELO</name>
<dbReference type="Pfam" id="PF04082">
    <property type="entry name" value="Fungal_trans"/>
    <property type="match status" value="1"/>
</dbReference>
<evidence type="ECO:0000256" key="4">
    <source>
        <dbReference type="SAM" id="MobiDB-lite"/>
    </source>
</evidence>
<dbReference type="InterPro" id="IPR036864">
    <property type="entry name" value="Zn2-C6_fun-type_DNA-bd_sf"/>
</dbReference>
<feature type="domain" description="Zn(2)-C6 fungal-type" evidence="5">
    <location>
        <begin position="19"/>
        <end position="46"/>
    </location>
</feature>
<reference evidence="6 7" key="1">
    <citation type="journal article" date="2018" name="IMA Fungus">
        <title>IMA Genome-F 9: Draft genome sequence of Annulohypoxylon stygium, Aspergillus mulundensis, Berkeleyomyces basicola (syn. Thielaviopsis basicola), Ceratocystis smalleyi, two Cercospora beticola strains, Coleophoma cylindrospora, Fusarium fracticaudum, Phialophora cf. hyalina, and Morchella septimelata.</title>
        <authorList>
            <person name="Wingfield B.D."/>
            <person name="Bills G.F."/>
            <person name="Dong Y."/>
            <person name="Huang W."/>
            <person name="Nel W.J."/>
            <person name="Swalarsk-Parry B.S."/>
            <person name="Vaghefi N."/>
            <person name="Wilken P.M."/>
            <person name="An Z."/>
            <person name="de Beer Z.W."/>
            <person name="De Vos L."/>
            <person name="Chen L."/>
            <person name="Duong T.A."/>
            <person name="Gao Y."/>
            <person name="Hammerbacher A."/>
            <person name="Kikkert J.R."/>
            <person name="Li Y."/>
            <person name="Li H."/>
            <person name="Li K."/>
            <person name="Li Q."/>
            <person name="Liu X."/>
            <person name="Ma X."/>
            <person name="Naidoo K."/>
            <person name="Pethybridge S.J."/>
            <person name="Sun J."/>
            <person name="Steenkamp E.T."/>
            <person name="van der Nest M.A."/>
            <person name="van Wyk S."/>
            <person name="Wingfield M.J."/>
            <person name="Xiong C."/>
            <person name="Yue Q."/>
            <person name="Zhang X."/>
        </authorList>
    </citation>
    <scope>NUCLEOTIDE SEQUENCE [LARGE SCALE GENOMIC DNA]</scope>
    <source>
        <strain evidence="6 7">BP 5553</strain>
    </source>
</reference>
<sequence>MDSTTLAANAPTIKIKRYSCVLCSQRKVKCDRKDPCLNCVRAGAECIPSNPAPPRRRKRTVEVGLHERLQRCEDLLKTYGLSIDGENAGENQDRNQINAVPSENIPPAPAPETTHGTMISKPGMTRFVDSHLWSTLLDELRESKDILQQDPTWEDDESDTSDTSATDGSSLLFSSNFRPPKLTQLHPPPIQILRLWQIFIENVNPVLKIVHTPTLQVQILEASGNVATIPKGLEALLFAIYTLAIVSLSDDNCLKTMGESRETLMRRYSTAAEQALVRFGALQSSDLVALQALTLFLVGTRSDRNPQAFWILCGVAIRMAQRMGVHRDGALVTPKLPPFETEMRRRVWWHVMTIDFISGIHAGAGPSLLENSWDTRLPGNFNDGDLYPDMRELPLEHTGATEMIYVLMTYHMCQAFAEARYLFGSPDQRAVSLSEADKWFDELETRIRNKFLQYCDLSNPLHLCSEAAAISIIASKRLYAHHPRNCPAEKTSQERQAQMTTLFENSMSVLRYFCAFHSVRNVNQFQWHIKRHFQYDIFVFLLSDLRHRTLGPESNQGWQMVQDIYKCYPELLSSKTNELHLAVGELTLKAWGARELNLRTTNQFVETPDFILDLRSQRSRQSAKTGDKIPNLTNISYPAGPDQNVEHIRNNTTGTGSGLPWGFIDYDPSMPIDRVVSMDMAPMDWEYWDNLFREYDLQAGDATRGYLG</sequence>
<evidence type="ECO:0000256" key="3">
    <source>
        <dbReference type="ARBA" id="ARBA00023242"/>
    </source>
</evidence>
<organism evidence="6 7">
    <name type="scientific">Venustampulla echinocandica</name>
    <dbReference type="NCBI Taxonomy" id="2656787"/>
    <lineage>
        <taxon>Eukaryota</taxon>
        <taxon>Fungi</taxon>
        <taxon>Dikarya</taxon>
        <taxon>Ascomycota</taxon>
        <taxon>Pezizomycotina</taxon>
        <taxon>Leotiomycetes</taxon>
        <taxon>Helotiales</taxon>
        <taxon>Pleuroascaceae</taxon>
        <taxon>Venustampulla</taxon>
    </lineage>
</organism>
<dbReference type="OrthoDB" id="2269373at2759"/>
<dbReference type="GO" id="GO:0003677">
    <property type="term" value="F:DNA binding"/>
    <property type="evidence" value="ECO:0007669"/>
    <property type="project" value="InterPro"/>
</dbReference>
<comment type="subcellular location">
    <subcellularLocation>
        <location evidence="1">Nucleus</location>
    </subcellularLocation>
</comment>
<dbReference type="GO" id="GO:0000981">
    <property type="term" value="F:DNA-binding transcription factor activity, RNA polymerase II-specific"/>
    <property type="evidence" value="ECO:0007669"/>
    <property type="project" value="InterPro"/>
</dbReference>
<dbReference type="InterPro" id="IPR007219">
    <property type="entry name" value="XnlR_reg_dom"/>
</dbReference>
<dbReference type="PANTHER" id="PTHR31001:SF85">
    <property type="entry name" value="ZN(II)2CYS6 TRANSCRIPTION FACTOR (EUROFUNG)"/>
    <property type="match status" value="1"/>
</dbReference>
<feature type="compositionally biased region" description="Low complexity" evidence="4">
    <location>
        <begin position="161"/>
        <end position="170"/>
    </location>
</feature>
<dbReference type="RefSeq" id="XP_031873873.1">
    <property type="nucleotide sequence ID" value="XM_032009819.1"/>
</dbReference>
<dbReference type="SUPFAM" id="SSF57701">
    <property type="entry name" value="Zn2/Cys6 DNA-binding domain"/>
    <property type="match status" value="1"/>
</dbReference>